<protein>
    <submittedName>
        <fullName evidence="1">Uncharacterized protein</fullName>
    </submittedName>
</protein>
<proteinExistence type="predicted"/>
<evidence type="ECO:0000313" key="2">
    <source>
        <dbReference type="Proteomes" id="UP000326251"/>
    </source>
</evidence>
<dbReference type="EMBL" id="RZUG01000001">
    <property type="protein sequence ID" value="KAA8826833.1"/>
    <property type="molecule type" value="Genomic_DNA"/>
</dbReference>
<accession>A0A5J5EBB2</accession>
<dbReference type="Proteomes" id="UP000326251">
    <property type="component" value="Unassembled WGS sequence"/>
</dbReference>
<comment type="caution">
    <text evidence="1">The sequence shown here is derived from an EMBL/GenBank/DDBJ whole genome shotgun (WGS) entry which is preliminary data.</text>
</comment>
<name>A0A5J5EBB2_9BIFI</name>
<dbReference type="RefSeq" id="WP_140489383.1">
    <property type="nucleotide sequence ID" value="NZ_RZUG01000001.1"/>
</dbReference>
<organism evidence="1 2">
    <name type="scientific">Bifidobacterium reuteri</name>
    <dbReference type="NCBI Taxonomy" id="983706"/>
    <lineage>
        <taxon>Bacteria</taxon>
        <taxon>Bacillati</taxon>
        <taxon>Actinomycetota</taxon>
        <taxon>Actinomycetes</taxon>
        <taxon>Bifidobacteriales</taxon>
        <taxon>Bifidobacteriaceae</taxon>
        <taxon>Bifidobacterium</taxon>
    </lineage>
</organism>
<dbReference type="AlphaFoldDB" id="A0A5J5EBB2"/>
<sequence>MIECEESAYKHWYTRAQIDYIFRHSIERIPIASRVPGDRVVALLGYPDEFEEKRSEIFISMRSRKVFHAMECVRPQWQHYFDEHENNKETQL</sequence>
<gene>
    <name evidence="1" type="ORF">EMO92_01285</name>
</gene>
<reference evidence="1 2" key="1">
    <citation type="journal article" date="2019" name="Syst. Appl. Microbiol.">
        <title>Characterization of Bifidobacterium species in feaces of the Egyptian fruit bat: Description of B. vespertilionis sp. nov. and B. rousetti sp. nov.</title>
        <authorList>
            <person name="Modesto M."/>
            <person name="Satti M."/>
            <person name="Watanabe K."/>
            <person name="Puglisi E."/>
            <person name="Morelli L."/>
            <person name="Huang C.-H."/>
            <person name="Liou J.-S."/>
            <person name="Miyashita M."/>
            <person name="Tamura T."/>
            <person name="Saito S."/>
            <person name="Mori K."/>
            <person name="Huang L."/>
            <person name="Sciavilla P."/>
            <person name="Sandri C."/>
            <person name="Spiezio C."/>
            <person name="Vitali F."/>
            <person name="Cavalieri D."/>
            <person name="Perpetuini G."/>
            <person name="Tofalo R."/>
            <person name="Bonetti A."/>
            <person name="Arita M."/>
            <person name="Mattarelli P."/>
        </authorList>
    </citation>
    <scope>NUCLEOTIDE SEQUENCE [LARGE SCALE GENOMIC DNA]</scope>
    <source>
        <strain evidence="1 2">RST19</strain>
    </source>
</reference>
<evidence type="ECO:0000313" key="1">
    <source>
        <dbReference type="EMBL" id="KAA8826833.1"/>
    </source>
</evidence>